<gene>
    <name evidence="1" type="ORF">ACOLOM_LOCUS5980</name>
</gene>
<feature type="non-terminal residue" evidence="1">
    <location>
        <position position="1"/>
    </location>
</feature>
<organism evidence="1 2">
    <name type="scientific">Acaulospora colombiana</name>
    <dbReference type="NCBI Taxonomy" id="27376"/>
    <lineage>
        <taxon>Eukaryota</taxon>
        <taxon>Fungi</taxon>
        <taxon>Fungi incertae sedis</taxon>
        <taxon>Mucoromycota</taxon>
        <taxon>Glomeromycotina</taxon>
        <taxon>Glomeromycetes</taxon>
        <taxon>Diversisporales</taxon>
        <taxon>Acaulosporaceae</taxon>
        <taxon>Acaulospora</taxon>
    </lineage>
</organism>
<keyword evidence="2" id="KW-1185">Reference proteome</keyword>
<evidence type="ECO:0000313" key="2">
    <source>
        <dbReference type="Proteomes" id="UP000789525"/>
    </source>
</evidence>
<accession>A0ACA9MD10</accession>
<proteinExistence type="predicted"/>
<name>A0ACA9MD10_9GLOM</name>
<dbReference type="Proteomes" id="UP000789525">
    <property type="component" value="Unassembled WGS sequence"/>
</dbReference>
<protein>
    <submittedName>
        <fullName evidence="1">15488_t:CDS:1</fullName>
    </submittedName>
</protein>
<comment type="caution">
    <text evidence="1">The sequence shown here is derived from an EMBL/GenBank/DDBJ whole genome shotgun (WGS) entry which is preliminary data.</text>
</comment>
<reference evidence="1" key="1">
    <citation type="submission" date="2021-06" db="EMBL/GenBank/DDBJ databases">
        <authorList>
            <person name="Kallberg Y."/>
            <person name="Tangrot J."/>
            <person name="Rosling A."/>
        </authorList>
    </citation>
    <scope>NUCLEOTIDE SEQUENCE</scope>
    <source>
        <strain evidence="1">CL356</strain>
    </source>
</reference>
<dbReference type="EMBL" id="CAJVPT010011690">
    <property type="protein sequence ID" value="CAG8581313.1"/>
    <property type="molecule type" value="Genomic_DNA"/>
</dbReference>
<evidence type="ECO:0000313" key="1">
    <source>
        <dbReference type="EMBL" id="CAG8581313.1"/>
    </source>
</evidence>
<sequence length="424" mass="50363">EIPLLEKDYERQRKADKAYHEAARKLQLETAAAKHAEDLKLKERLKRILPDYLKNRSEVESRRFEEFEGRRRAAQAKIEEEKEKRRQIYRAKKEEETKRREAEEDARLRAEEEERRITEESQRIEEERRAKEAADKFEYEERKRKLDEQAARQREAERSAEERRSARERAQEKERLEREEQERIDRRRRESERTPSSGTGYVPPALRSREESSWRRDDRRKPAVGRANVSEDTSRRYTPARRETDDMWRRPSFNRNNTNEETEKRRPEVSRRVTSEEGEWRRGSSTSARDELEWRRGGQWRSSKDEDLEQNSSTSSKGPTRTAKADNVWKPRIRQSLESSTMDKTTSGRESWTSTLRDMEGDSYVSDPEQEGFGDKLSTSDSSKQHLPSEKQSQLPTDEINDDGFTVVKGRRRKNQFSGTSEAE</sequence>